<proteinExistence type="predicted"/>
<dbReference type="AlphaFoldDB" id="A0AA39GSH2"/>
<organism evidence="2 3">
    <name type="scientific">Sarocladium strictum</name>
    <name type="common">Black bundle disease fungus</name>
    <name type="synonym">Acremonium strictum</name>
    <dbReference type="NCBI Taxonomy" id="5046"/>
    <lineage>
        <taxon>Eukaryota</taxon>
        <taxon>Fungi</taxon>
        <taxon>Dikarya</taxon>
        <taxon>Ascomycota</taxon>
        <taxon>Pezizomycotina</taxon>
        <taxon>Sordariomycetes</taxon>
        <taxon>Hypocreomycetidae</taxon>
        <taxon>Hypocreales</taxon>
        <taxon>Sarocladiaceae</taxon>
        <taxon>Sarocladium</taxon>
    </lineage>
</organism>
<protein>
    <submittedName>
        <fullName evidence="2">Uncharacterized protein</fullName>
    </submittedName>
</protein>
<feature type="region of interest" description="Disordered" evidence="1">
    <location>
        <begin position="303"/>
        <end position="327"/>
    </location>
</feature>
<comment type="caution">
    <text evidence="2">The sequence shown here is derived from an EMBL/GenBank/DDBJ whole genome shotgun (WGS) entry which is preliminary data.</text>
</comment>
<dbReference type="Proteomes" id="UP001175261">
    <property type="component" value="Unassembled WGS sequence"/>
</dbReference>
<feature type="compositionally biased region" description="Low complexity" evidence="1">
    <location>
        <begin position="39"/>
        <end position="52"/>
    </location>
</feature>
<feature type="region of interest" description="Disordered" evidence="1">
    <location>
        <begin position="1"/>
        <end position="54"/>
    </location>
</feature>
<gene>
    <name evidence="2" type="ORF">NLU13_0788</name>
</gene>
<feature type="compositionally biased region" description="Basic and acidic residues" evidence="1">
    <location>
        <begin position="367"/>
        <end position="393"/>
    </location>
</feature>
<feature type="region of interest" description="Disordered" evidence="1">
    <location>
        <begin position="426"/>
        <end position="458"/>
    </location>
</feature>
<evidence type="ECO:0000313" key="3">
    <source>
        <dbReference type="Proteomes" id="UP001175261"/>
    </source>
</evidence>
<feature type="compositionally biased region" description="Basic residues" evidence="1">
    <location>
        <begin position="436"/>
        <end position="450"/>
    </location>
</feature>
<feature type="region of interest" description="Disordered" evidence="1">
    <location>
        <begin position="195"/>
        <end position="250"/>
    </location>
</feature>
<feature type="compositionally biased region" description="Low complexity" evidence="1">
    <location>
        <begin position="303"/>
        <end position="314"/>
    </location>
</feature>
<feature type="region of interest" description="Disordered" evidence="1">
    <location>
        <begin position="151"/>
        <end position="183"/>
    </location>
</feature>
<evidence type="ECO:0000313" key="2">
    <source>
        <dbReference type="EMBL" id="KAK0391287.1"/>
    </source>
</evidence>
<reference evidence="2" key="1">
    <citation type="submission" date="2022-10" db="EMBL/GenBank/DDBJ databases">
        <title>Determination and structural analysis of whole genome sequence of Sarocladium strictum F4-1.</title>
        <authorList>
            <person name="Hu L."/>
            <person name="Jiang Y."/>
        </authorList>
    </citation>
    <scope>NUCLEOTIDE SEQUENCE</scope>
    <source>
        <strain evidence="2">F4-1</strain>
    </source>
</reference>
<sequence>MSIFSSIKKSRQSARSHNAKRAEQKKAEESATPYKHVPTHAASDAIASAPPSWREADKVRIVEQNRRRSAMAASGHHMNMPGTPRVNSSLSYVAYPSDGKASPMVPPIPRAYSHTGVANLQSHMMYGVPHMAHSQPVSLKGKEVIRWPIHEATDQDPGYGKDAQSVAESSSESSSSHDNLEMRSAHPNTHAMGMSEARWHTSPTRSHRKPDPLIEQLGGISSNRSSHAVATTRDPRPPPSTRGFNAIPSSTSTVPSLGAILPAPLPATVLSGSPGLAMSPVGSPGAEPAVQSSILKTSRASSAASLPALTPTSLRVPPSAPTTPKSKVNASFEFPFPSLASPNAESDSGTSAGFAGLIVSPFSPASKPRERRASRPTRFTELERIESAPEGPHHSAPRMNPHDAPSPLSNAQVVNMFPEAVMAVPEARDGNTSMGKKPRKAGNKLLKKSRVPSFAGGS</sequence>
<keyword evidence="3" id="KW-1185">Reference proteome</keyword>
<feature type="compositionally biased region" description="Basic and acidic residues" evidence="1">
    <location>
        <begin position="20"/>
        <end position="29"/>
    </location>
</feature>
<evidence type="ECO:0000256" key="1">
    <source>
        <dbReference type="SAM" id="MobiDB-lite"/>
    </source>
</evidence>
<dbReference type="EMBL" id="JAPDFR010000001">
    <property type="protein sequence ID" value="KAK0391287.1"/>
    <property type="molecule type" value="Genomic_DNA"/>
</dbReference>
<feature type="region of interest" description="Disordered" evidence="1">
    <location>
        <begin position="360"/>
        <end position="409"/>
    </location>
</feature>
<accession>A0AA39GSH2</accession>
<feature type="compositionally biased region" description="Polar residues" evidence="1">
    <location>
        <begin position="219"/>
        <end position="229"/>
    </location>
</feature>
<feature type="compositionally biased region" description="Basic residues" evidence="1">
    <location>
        <begin position="8"/>
        <end position="19"/>
    </location>
</feature>
<name>A0AA39GSH2_SARSR</name>